<feature type="compositionally biased region" description="Low complexity" evidence="1">
    <location>
        <begin position="1145"/>
        <end position="1162"/>
    </location>
</feature>
<dbReference type="InterPro" id="IPR006121">
    <property type="entry name" value="HMA_dom"/>
</dbReference>
<accession>A0AAV0I410</accession>
<dbReference type="SUPFAM" id="SSF55008">
    <property type="entry name" value="HMA, heavy metal-associated domain"/>
    <property type="match status" value="2"/>
</dbReference>
<dbReference type="Pfam" id="PF00403">
    <property type="entry name" value="HMA"/>
    <property type="match status" value="2"/>
</dbReference>
<comment type="caution">
    <text evidence="3">The sequence shown here is derived from an EMBL/GenBank/DDBJ whole genome shotgun (WGS) entry which is preliminary data.</text>
</comment>
<feature type="region of interest" description="Disordered" evidence="1">
    <location>
        <begin position="1142"/>
        <end position="1164"/>
    </location>
</feature>
<name>A0AAV0I410_9ROSI</name>
<dbReference type="GO" id="GO:0046872">
    <property type="term" value="F:metal ion binding"/>
    <property type="evidence" value="ECO:0007669"/>
    <property type="project" value="InterPro"/>
</dbReference>
<feature type="region of interest" description="Disordered" evidence="1">
    <location>
        <begin position="189"/>
        <end position="257"/>
    </location>
</feature>
<dbReference type="CDD" id="cd00371">
    <property type="entry name" value="HMA"/>
    <property type="match status" value="2"/>
</dbReference>
<dbReference type="PROSITE" id="PS50846">
    <property type="entry name" value="HMA_2"/>
    <property type="match status" value="2"/>
</dbReference>
<reference evidence="3" key="1">
    <citation type="submission" date="2022-08" db="EMBL/GenBank/DDBJ databases">
        <authorList>
            <person name="Gutierrez-Valencia J."/>
        </authorList>
    </citation>
    <scope>NUCLEOTIDE SEQUENCE</scope>
</reference>
<feature type="compositionally biased region" description="Basic and acidic residues" evidence="1">
    <location>
        <begin position="1435"/>
        <end position="1448"/>
    </location>
</feature>
<dbReference type="EMBL" id="CAMGYJ010000003">
    <property type="protein sequence ID" value="CAI0392141.1"/>
    <property type="molecule type" value="Genomic_DNA"/>
</dbReference>
<proteinExistence type="predicted"/>
<dbReference type="Proteomes" id="UP001154282">
    <property type="component" value="Unassembled WGS sequence"/>
</dbReference>
<keyword evidence="4" id="KW-1185">Reference proteome</keyword>
<feature type="region of interest" description="Disordered" evidence="1">
    <location>
        <begin position="1"/>
        <end position="37"/>
    </location>
</feature>
<evidence type="ECO:0000313" key="3">
    <source>
        <dbReference type="EMBL" id="CAI0392141.1"/>
    </source>
</evidence>
<feature type="region of interest" description="Disordered" evidence="1">
    <location>
        <begin position="1421"/>
        <end position="1448"/>
    </location>
</feature>
<gene>
    <name evidence="3" type="ORF">LITE_LOCUS7424</name>
</gene>
<dbReference type="InterPro" id="IPR036163">
    <property type="entry name" value="HMA_dom_sf"/>
</dbReference>
<protein>
    <recommendedName>
        <fullName evidence="2">HMA domain-containing protein</fullName>
    </recommendedName>
</protein>
<dbReference type="PANTHER" id="PTHR34361:SF2">
    <property type="entry name" value="OS08G0157800 PROTEIN"/>
    <property type="match status" value="1"/>
</dbReference>
<feature type="region of interest" description="Disordered" evidence="1">
    <location>
        <begin position="413"/>
        <end position="446"/>
    </location>
</feature>
<dbReference type="PANTHER" id="PTHR34361">
    <property type="entry name" value="OS08G0157800 PROTEIN"/>
    <property type="match status" value="1"/>
</dbReference>
<feature type="domain" description="HMA" evidence="2">
    <location>
        <begin position="40"/>
        <end position="103"/>
    </location>
</feature>
<evidence type="ECO:0000259" key="2">
    <source>
        <dbReference type="PROSITE" id="PS50846"/>
    </source>
</evidence>
<feature type="domain" description="HMA" evidence="2">
    <location>
        <begin position="128"/>
        <end position="192"/>
    </location>
</feature>
<organism evidence="3 4">
    <name type="scientific">Linum tenue</name>
    <dbReference type="NCBI Taxonomy" id="586396"/>
    <lineage>
        <taxon>Eukaryota</taxon>
        <taxon>Viridiplantae</taxon>
        <taxon>Streptophyta</taxon>
        <taxon>Embryophyta</taxon>
        <taxon>Tracheophyta</taxon>
        <taxon>Spermatophyta</taxon>
        <taxon>Magnoliopsida</taxon>
        <taxon>eudicotyledons</taxon>
        <taxon>Gunneridae</taxon>
        <taxon>Pentapetalae</taxon>
        <taxon>rosids</taxon>
        <taxon>fabids</taxon>
        <taxon>Malpighiales</taxon>
        <taxon>Linaceae</taxon>
        <taxon>Linum</taxon>
    </lineage>
</organism>
<feature type="compositionally biased region" description="Basic and acidic residues" evidence="1">
    <location>
        <begin position="216"/>
        <end position="241"/>
    </location>
</feature>
<evidence type="ECO:0000313" key="4">
    <source>
        <dbReference type="Proteomes" id="UP001154282"/>
    </source>
</evidence>
<feature type="compositionally biased region" description="Low complexity" evidence="1">
    <location>
        <begin position="1423"/>
        <end position="1434"/>
    </location>
</feature>
<evidence type="ECO:0000256" key="1">
    <source>
        <dbReference type="SAM" id="MobiDB-lite"/>
    </source>
</evidence>
<sequence length="1448" mass="158046">MGEEAKQEEAKPEVKAEENKEETTKDKPAEVKEGEEVKPPPPFILFVDLHCVGCAKKIEKSLMKIRGVEGVAIDMAQSQVTIKGIVEPQAVCNMIRKKTKRRAQVLSPLPEAEGEPMPQVVNSQVAATSTVELNVNMHCEACAEQLKKKILKMRGVQTAVTEVPAGKVIVTGTMDAKKLVDYIYRSTKKQAKIVPQPEPEPQPEAGTVAAENPGGGEDKKDEGQGGEEKGEEKSEAIKEAGGEAAAAESNKVKEEAKKEGDVTNIVMNNNNNDSDFAAEDENMKRLMYYHHYQPLFDYHVMSLMVGFLVGDMMMGGGYYGNGVSSSSSSNLSAAAPPFTVDRSVPKPFSPLIDFTDQTYHLPVSNSNSGLHNWLPSNSSHDFFSIDDNNGAVFEPIPSSIDYTNSPRIPHVATLNPASRSADDGHHSHPPPIHPEPSNPYHQPFISSETSKSMLPRQSGHGILSRTHAVTPLQPSGDICFPQTLDHTSHWKGLWNSSDWLQNSQVKLDDGCFVAQDNYMNEGSYAPKEIFYGEGFNGTDVVGSEKNVKRSNIEQMDYQSVLCENPKFVNTDYPTALTCTATLAGESGGYVTPFSASLELGSRKQSPSAVETHLVTKLPSVTIKPPHPDMFSHKTMRPWIGEGKEFGCVNPVSIKEAHPDRKAESKPDLDTRQLRLHLGKNQEELTSNTSIFSEGPFIAKLGLQVPRMCPDGFSVFVDNKSLNSADNIAENLAHHSSALDSPCWKGASISHRSGSEVARSYDLIKVEDFSGTHLLGPEVSSFTPYGADLVNPQNSGDCETHNVARDPEECLGPFKEQTGASASIFSGEGIGCAMKLETHNTAVSCSPGVQSSDGICMLNNGDDLFRQSVETFDGEAPKKQITGEGQGTTVKHAWSNDPETNKSDYPEYCSSHVSFHAIEQVLLSPPSAESSPALEKNKAECRLSELTRPSNRKSAPYVYIKTLVNSMHDLSELLLLHCSNEACELAEEDCETLKEGPNVEASQCQGLGSGKLPSPVQVQCLQEFHSTLDGLRDENLLNHESVKHASVTQAIKQILTESLHNEVETQPDIILYKNLWLEAEAELCSVNHVARYNRMRMDMEKGHSQQLNVLPEKTTAMRMFGRPEISSDISAQGTMGLDINSRQVVDTPDSDTSISSASSNSDDTLARSHVLKSPVGKSVAAIFSAAGKISDHKEAGKATLEVKDSAKTDVFVHESHRSRNIGHANDVDASVMARFQILKCRAGSLNSTATEEHQPEGADLGYPGLRDNPSTCKGVSENIPKNGKVKTSLPISPVKCTEEQVVIEDKCNKRKGHGTMNVSTTNVDPVSVPLESHTFYNTSDHRDVSSRFFILKSRDEKHDSTSTSDVEKSLSPMISPCKVNLRPLQEKNAVTGTEDTYSVEQLHLRVGDAPAVPHCFVNMRGDQSHSSYQDSSSSSDWEHVLKEEVTGEK</sequence>
<dbReference type="Gene3D" id="3.30.70.100">
    <property type="match status" value="2"/>
</dbReference>